<keyword evidence="2" id="KW-1185">Reference proteome</keyword>
<feature type="non-terminal residue" evidence="1">
    <location>
        <position position="88"/>
    </location>
</feature>
<accession>A0A392Q5P3</accession>
<organism evidence="1 2">
    <name type="scientific">Trifolium medium</name>
    <dbReference type="NCBI Taxonomy" id="97028"/>
    <lineage>
        <taxon>Eukaryota</taxon>
        <taxon>Viridiplantae</taxon>
        <taxon>Streptophyta</taxon>
        <taxon>Embryophyta</taxon>
        <taxon>Tracheophyta</taxon>
        <taxon>Spermatophyta</taxon>
        <taxon>Magnoliopsida</taxon>
        <taxon>eudicotyledons</taxon>
        <taxon>Gunneridae</taxon>
        <taxon>Pentapetalae</taxon>
        <taxon>rosids</taxon>
        <taxon>fabids</taxon>
        <taxon>Fabales</taxon>
        <taxon>Fabaceae</taxon>
        <taxon>Papilionoideae</taxon>
        <taxon>50 kb inversion clade</taxon>
        <taxon>NPAAA clade</taxon>
        <taxon>Hologalegina</taxon>
        <taxon>IRL clade</taxon>
        <taxon>Trifolieae</taxon>
        <taxon>Trifolium</taxon>
    </lineage>
</organism>
<dbReference type="AlphaFoldDB" id="A0A392Q5P3"/>
<evidence type="ECO:0000313" key="2">
    <source>
        <dbReference type="Proteomes" id="UP000265520"/>
    </source>
</evidence>
<protein>
    <submittedName>
        <fullName evidence="1">RNA polymerase II-associated protein 3-like</fullName>
    </submittedName>
</protein>
<evidence type="ECO:0000313" key="1">
    <source>
        <dbReference type="EMBL" id="MCI19207.1"/>
    </source>
</evidence>
<name>A0A392Q5P3_9FABA</name>
<dbReference type="EMBL" id="LXQA010097454">
    <property type="protein sequence ID" value="MCI15661.1"/>
    <property type="molecule type" value="Genomic_DNA"/>
</dbReference>
<dbReference type="Proteomes" id="UP000265520">
    <property type="component" value="Unassembled WGS sequence"/>
</dbReference>
<proteinExistence type="predicted"/>
<comment type="caution">
    <text evidence="1">The sequence shown here is derived from an EMBL/GenBank/DDBJ whole genome shotgun (WGS) entry which is preliminary data.</text>
</comment>
<dbReference type="EMBL" id="LXQA010113755">
    <property type="protein sequence ID" value="MCI19207.1"/>
    <property type="molecule type" value="Genomic_DNA"/>
</dbReference>
<reference evidence="1 2" key="1">
    <citation type="journal article" date="2018" name="Front. Plant Sci.">
        <title>Red Clover (Trifolium pratense) and Zigzag Clover (T. medium) - A Picture of Genomic Similarities and Differences.</title>
        <authorList>
            <person name="Dluhosova J."/>
            <person name="Istvanek J."/>
            <person name="Nedelnik J."/>
            <person name="Repkova J."/>
        </authorList>
    </citation>
    <scope>NUCLEOTIDE SEQUENCE [LARGE SCALE GENOMIC DNA]</scope>
    <source>
        <strain evidence="1">10/8</strain>
        <strain evidence="2">cv. 10/8</strain>
        <tissue evidence="1">Leaf</tissue>
    </source>
</reference>
<sequence>MLTLYFSNDVSMGKEPPPSYFPYILKFTKGASARSDGSVGVENRSRGDTISFDHVRNTSAKYDFSRNSDVLSRVSSSFASEDVPDAAS</sequence>